<dbReference type="Proteomes" id="UP001596391">
    <property type="component" value="Unassembled WGS sequence"/>
</dbReference>
<dbReference type="RefSeq" id="WP_263372726.1">
    <property type="nucleotide sequence ID" value="NZ_JAGSYD010000006.1"/>
</dbReference>
<evidence type="ECO:0000256" key="1">
    <source>
        <dbReference type="SAM" id="Phobius"/>
    </source>
</evidence>
<organism evidence="2 3">
    <name type="scientific">Granulicella cerasi</name>
    <dbReference type="NCBI Taxonomy" id="741063"/>
    <lineage>
        <taxon>Bacteria</taxon>
        <taxon>Pseudomonadati</taxon>
        <taxon>Acidobacteriota</taxon>
        <taxon>Terriglobia</taxon>
        <taxon>Terriglobales</taxon>
        <taxon>Acidobacteriaceae</taxon>
        <taxon>Granulicella</taxon>
    </lineage>
</organism>
<proteinExistence type="predicted"/>
<accession>A0ABW1Z6F1</accession>
<keyword evidence="1" id="KW-1133">Transmembrane helix</keyword>
<keyword evidence="1" id="KW-0812">Transmembrane</keyword>
<comment type="caution">
    <text evidence="2">The sequence shown here is derived from an EMBL/GenBank/DDBJ whole genome shotgun (WGS) entry which is preliminary data.</text>
</comment>
<protein>
    <recommendedName>
        <fullName evidence="4">PH domain-containing protein</fullName>
    </recommendedName>
</protein>
<feature type="transmembrane region" description="Helical" evidence="1">
    <location>
        <begin position="30"/>
        <end position="50"/>
    </location>
</feature>
<evidence type="ECO:0000313" key="3">
    <source>
        <dbReference type="Proteomes" id="UP001596391"/>
    </source>
</evidence>
<name>A0ABW1Z6F1_9BACT</name>
<sequence length="223" mass="25001">MTKEHLSISITPDSVDIRFLPSRSKPRARLYGLLIFSAFLITMDVLALLLPGKHGDPSMWHFMIDGGRDSLDLTPLILIAIGNALLCWPWSSYIRAAYPPDESIHCDKSVLVVSRAAWFDFKNRTMKSKTYPLGQVSGLRYATIASNWGASIRGIRFSSQGRRWMLPEIEPEEAKKVLSGLRALGADAPEDPKLDKLIAEAAYMRGGDTGWMDRSWMDSDNKQ</sequence>
<evidence type="ECO:0000313" key="2">
    <source>
        <dbReference type="EMBL" id="MFC6644719.1"/>
    </source>
</evidence>
<evidence type="ECO:0008006" key="4">
    <source>
        <dbReference type="Google" id="ProtNLM"/>
    </source>
</evidence>
<keyword evidence="3" id="KW-1185">Reference proteome</keyword>
<gene>
    <name evidence="2" type="ORF">ACFQBQ_03750</name>
</gene>
<reference evidence="3" key="1">
    <citation type="journal article" date="2019" name="Int. J. Syst. Evol. Microbiol.">
        <title>The Global Catalogue of Microorganisms (GCM) 10K type strain sequencing project: providing services to taxonomists for standard genome sequencing and annotation.</title>
        <authorList>
            <consortium name="The Broad Institute Genomics Platform"/>
            <consortium name="The Broad Institute Genome Sequencing Center for Infectious Disease"/>
            <person name="Wu L."/>
            <person name="Ma J."/>
        </authorList>
    </citation>
    <scope>NUCLEOTIDE SEQUENCE [LARGE SCALE GENOMIC DNA]</scope>
    <source>
        <strain evidence="3">CGMCC 1.16026</strain>
    </source>
</reference>
<keyword evidence="1" id="KW-0472">Membrane</keyword>
<feature type="transmembrane region" description="Helical" evidence="1">
    <location>
        <begin position="70"/>
        <end position="88"/>
    </location>
</feature>
<dbReference type="EMBL" id="JBHSWI010000001">
    <property type="protein sequence ID" value="MFC6644719.1"/>
    <property type="molecule type" value="Genomic_DNA"/>
</dbReference>